<feature type="non-terminal residue" evidence="2">
    <location>
        <position position="1555"/>
    </location>
</feature>
<feature type="compositionally biased region" description="Basic and acidic residues" evidence="1">
    <location>
        <begin position="201"/>
        <end position="214"/>
    </location>
</feature>
<comment type="caution">
    <text evidence="2">The sequence shown here is derived from an EMBL/GenBank/DDBJ whole genome shotgun (WGS) entry which is preliminary data.</text>
</comment>
<feature type="region of interest" description="Disordered" evidence="1">
    <location>
        <begin position="874"/>
        <end position="912"/>
    </location>
</feature>
<keyword evidence="3" id="KW-1185">Reference proteome</keyword>
<feature type="compositionally biased region" description="Polar residues" evidence="1">
    <location>
        <begin position="452"/>
        <end position="467"/>
    </location>
</feature>
<feature type="compositionally biased region" description="Basic and acidic residues" evidence="1">
    <location>
        <begin position="795"/>
        <end position="804"/>
    </location>
</feature>
<dbReference type="EMBL" id="LUGH01000618">
    <property type="protein sequence ID" value="OBZ83702.1"/>
    <property type="molecule type" value="Genomic_DNA"/>
</dbReference>
<reference evidence="2 3" key="1">
    <citation type="submission" date="2016-03" db="EMBL/GenBank/DDBJ databases">
        <title>Choanephora cucurbitarum.</title>
        <authorList>
            <person name="Min B."/>
            <person name="Park H."/>
            <person name="Park J.-H."/>
            <person name="Shin H.-D."/>
            <person name="Choi I.-G."/>
        </authorList>
    </citation>
    <scope>NUCLEOTIDE SEQUENCE [LARGE SCALE GENOMIC DNA]</scope>
    <source>
        <strain evidence="2 3">KUS-F28377</strain>
    </source>
</reference>
<feature type="compositionally biased region" description="Gly residues" evidence="1">
    <location>
        <begin position="291"/>
        <end position="300"/>
    </location>
</feature>
<protein>
    <submittedName>
        <fullName evidence="2">Uncharacterized protein</fullName>
    </submittedName>
</protein>
<evidence type="ECO:0000313" key="2">
    <source>
        <dbReference type="EMBL" id="OBZ83702.1"/>
    </source>
</evidence>
<feature type="region of interest" description="Disordered" evidence="1">
    <location>
        <begin position="1346"/>
        <end position="1375"/>
    </location>
</feature>
<feature type="region of interest" description="Disordered" evidence="1">
    <location>
        <begin position="664"/>
        <end position="698"/>
    </location>
</feature>
<feature type="compositionally biased region" description="Basic and acidic residues" evidence="1">
    <location>
        <begin position="1325"/>
        <end position="1334"/>
    </location>
</feature>
<dbReference type="InParanoid" id="A0A1C7N3K9"/>
<feature type="region of interest" description="Disordered" evidence="1">
    <location>
        <begin position="246"/>
        <end position="314"/>
    </location>
</feature>
<feature type="region of interest" description="Disordered" evidence="1">
    <location>
        <begin position="844"/>
        <end position="863"/>
    </location>
</feature>
<feature type="compositionally biased region" description="Polar residues" evidence="1">
    <location>
        <begin position="1010"/>
        <end position="1031"/>
    </location>
</feature>
<evidence type="ECO:0000256" key="1">
    <source>
        <dbReference type="SAM" id="MobiDB-lite"/>
    </source>
</evidence>
<feature type="compositionally biased region" description="Polar residues" evidence="1">
    <location>
        <begin position="777"/>
        <end position="791"/>
    </location>
</feature>
<feature type="region of interest" description="Disordered" evidence="1">
    <location>
        <begin position="1416"/>
        <end position="1514"/>
    </location>
</feature>
<organism evidence="2 3">
    <name type="scientific">Choanephora cucurbitarum</name>
    <dbReference type="NCBI Taxonomy" id="101091"/>
    <lineage>
        <taxon>Eukaryota</taxon>
        <taxon>Fungi</taxon>
        <taxon>Fungi incertae sedis</taxon>
        <taxon>Mucoromycota</taxon>
        <taxon>Mucoromycotina</taxon>
        <taxon>Mucoromycetes</taxon>
        <taxon>Mucorales</taxon>
        <taxon>Mucorineae</taxon>
        <taxon>Choanephoraceae</taxon>
        <taxon>Choanephoroideae</taxon>
        <taxon>Choanephora</taxon>
    </lineage>
</organism>
<feature type="region of interest" description="Disordered" evidence="1">
    <location>
        <begin position="431"/>
        <end position="561"/>
    </location>
</feature>
<feature type="region of interest" description="Disordered" evidence="1">
    <location>
        <begin position="1315"/>
        <end position="1334"/>
    </location>
</feature>
<feature type="region of interest" description="Disordered" evidence="1">
    <location>
        <begin position="125"/>
        <end position="148"/>
    </location>
</feature>
<feature type="compositionally biased region" description="Basic and acidic residues" evidence="1">
    <location>
        <begin position="687"/>
        <end position="696"/>
    </location>
</feature>
<dbReference type="OrthoDB" id="2278319at2759"/>
<feature type="compositionally biased region" description="Polar residues" evidence="1">
    <location>
        <begin position="44"/>
        <end position="59"/>
    </location>
</feature>
<feature type="compositionally biased region" description="Basic and acidic residues" evidence="1">
    <location>
        <begin position="246"/>
        <end position="270"/>
    </location>
</feature>
<feature type="compositionally biased region" description="Basic and acidic residues" evidence="1">
    <location>
        <begin position="1032"/>
        <end position="1078"/>
    </location>
</feature>
<feature type="region of interest" description="Disordered" evidence="1">
    <location>
        <begin position="331"/>
        <end position="352"/>
    </location>
</feature>
<accession>A0A1C7N3K9</accession>
<sequence length="1555" mass="163185">AAAAGAAAGGGATAAYNYLNKDKDSSIGKDNMDSKRYTDDIETESQPIVQQDTSNNEMLGSTLGADDNDTSFVPATSVPISADDAAIENISERYVPSETQQPLTPEVNDTSFDNKYSQSLGLPLREQSMSDNNDLDSSLGDNLGRSAMTPIEDMDKSILSPSADDNQIGENDLYDDQFDQEKTPLLGRSLSGSKTFGSPKINDDAQNFDRDAPDSSRGVSTGQVAGIGAAGAAGATAAAYKLFDKKEDHSSDPSRNQLDSKDTALSKDDDLTASLPITEDDISNNKMLGSTLGGSSGAGGIEDESGFVPETSTPISADDAAAADNIVPEDLSNELGDNQVGDGQFGSNDQFDTYKHVDNTAIPGSTIDENDVEGSNQDISNSFGNRASDYLAGAGAIASGGAAVAGYNHFNKDENNDVRKAVEGLRSVDKDASNSDILGSTLDGTDDDTGFAQATSGPISANNTADATNEDIAERDVFSSANEPQPRVRSALVSEQPIKNQEVSNNEMLGSTLDVDDNDTGFVPATSAPISADDAAVDNVADKDDNDHDTDSPSHGHYGGHLASAAAAGAAAGGGATAAYNYLNKDKDNSFDKENDFDKNIKAGIIDDTFSNDRSADDQLNNNYHADDTEAVNQPITDRDASNNEMLGSTLGADDNDTGFVPATSAPISADDAATGNEYRSGSTMDDGSHDVRDDDNLPLAPAVGAGFASAGLGALGASAIKNRKANLPSDDLNLDQRGGSITKHDYSTRIESVGDDAYADTDLPNPVSRPGIDNFPSKSMTGHNENTSGLPSEDNNHTDSNQKAKEVGASLGATVAGAAGVAGAATAGYAAFQHHASKDKPIADASDFGAGKGISNETDQRNVTHDALTNESLDKNSANAPSGGVANQPIDSNPLISHGKDPQQRDQLLPNPEENKARDVGAAAGLGAAGAATTAGIVSSQAKTKEPYNVNAANVKRGIDQDPLLSRNNAKNQFNTDTSYVDRAAHPTNAAATATAVAPNSNPGHQHDNNLVSSDKTADHQQPLTKMIKSNSKDVSDKDYTATKDTVSKDQSLKKQSSKDHSFMDRFTKDRHHKNEETEFPENLAPEDGAALPLGSDNAAHSGISDSGKGSGSPVNMRRVSMKEKGVLGSGIASLLGLNKASKKSNIAEHDLHGLDNPNVSGPVLNKSGEHPAGFRRLSQSDSISKRRKSSTPIVPLKSDAKKPVHKSAQPIGNQPAQISDKPTDAQPNVISNESFSSTRAIAGENVASSEKTFPTGAAAIASGGAAVGGHKSPYNNNFKHVHDSADPLYKEQHYHQRPEYDETTGKRQSFTQGLKSVFRRKSHPSDEDHVDMERRLSDAEAFKKETLQHQQPEPSAVQPNTGLSQPSGNLHTHANSGVAIQTLTSNTSQPSAMDRSHPIAGHAVDSQKPVAATTLPSAGINGHRLSGTQPGGGINSHHLGGIHSHGIQGSNMQPRQHFAHIPNVNQPKTNSTPMNGNDQDDGPLMRNIPGPNTSHEVPTKSSYRTGQMERRRGSIQRTIGKIFHNSIMQDKGTLAEISGQAKINAYNSVHSNP</sequence>
<gene>
    <name evidence="2" type="ORF">A0J61_08245</name>
</gene>
<feature type="compositionally biased region" description="Basic and acidic residues" evidence="1">
    <location>
        <begin position="540"/>
        <end position="554"/>
    </location>
</feature>
<feature type="region of interest" description="Disordered" evidence="1">
    <location>
        <begin position="184"/>
        <end position="221"/>
    </location>
</feature>
<name>A0A1C7N3K9_9FUNG</name>
<feature type="compositionally biased region" description="Polar residues" evidence="1">
    <location>
        <begin position="497"/>
        <end position="509"/>
    </location>
</feature>
<feature type="region of interest" description="Disordered" evidence="1">
    <location>
        <begin position="728"/>
        <end position="804"/>
    </location>
</feature>
<feature type="region of interest" description="Disordered" evidence="1">
    <location>
        <begin position="1152"/>
        <end position="1232"/>
    </location>
</feature>
<dbReference type="Proteomes" id="UP000093000">
    <property type="component" value="Unassembled WGS sequence"/>
</dbReference>
<feature type="compositionally biased region" description="Polar residues" evidence="1">
    <location>
        <begin position="1492"/>
        <end position="1507"/>
    </location>
</feature>
<feature type="non-terminal residue" evidence="2">
    <location>
        <position position="1"/>
    </location>
</feature>
<feature type="compositionally biased region" description="Low complexity" evidence="1">
    <location>
        <begin position="994"/>
        <end position="1004"/>
    </location>
</feature>
<feature type="compositionally biased region" description="Polar residues" evidence="1">
    <location>
        <begin position="1350"/>
        <end position="1375"/>
    </location>
</feature>
<proteinExistence type="predicted"/>
<feature type="compositionally biased region" description="Low complexity" evidence="1">
    <location>
        <begin position="1437"/>
        <end position="1452"/>
    </location>
</feature>
<feature type="compositionally biased region" description="Basic and acidic residues" evidence="1">
    <location>
        <begin position="20"/>
        <end position="39"/>
    </location>
</feature>
<feature type="compositionally biased region" description="Polar residues" evidence="1">
    <location>
        <begin position="1465"/>
        <end position="1479"/>
    </location>
</feature>
<feature type="region of interest" description="Disordered" evidence="1">
    <location>
        <begin position="1"/>
        <end position="76"/>
    </location>
</feature>
<feature type="region of interest" description="Disordered" evidence="1">
    <location>
        <begin position="994"/>
        <end position="1117"/>
    </location>
</feature>
<feature type="compositionally biased region" description="Low complexity" evidence="1">
    <location>
        <begin position="130"/>
        <end position="144"/>
    </location>
</feature>
<evidence type="ECO:0000313" key="3">
    <source>
        <dbReference type="Proteomes" id="UP000093000"/>
    </source>
</evidence>